<comment type="similarity">
    <text evidence="1 2">Belongs to the serpin family.</text>
</comment>
<dbReference type="CDD" id="cd02043">
    <property type="entry name" value="serpinP_plants"/>
    <property type="match status" value="1"/>
</dbReference>
<gene>
    <name evidence="4" type="primary">LOC123447788</name>
</gene>
<dbReference type="SMR" id="A0A8I7B6U7"/>
<protein>
    <recommendedName>
        <fullName evidence="3">Serpin domain-containing protein</fullName>
    </recommendedName>
</protein>
<dbReference type="SMART" id="SM00093">
    <property type="entry name" value="SERPIN"/>
    <property type="match status" value="1"/>
</dbReference>
<dbReference type="EnsemblPlants" id="HORVU.MOREX.r3.4HG0342810.1">
    <property type="protein sequence ID" value="HORVU.MOREX.r3.4HG0342810.1"/>
    <property type="gene ID" value="HORVU.MOREX.r3.4HG0342810"/>
</dbReference>
<organism evidence="4 5">
    <name type="scientific">Hordeum vulgare subsp. vulgare</name>
    <name type="common">Domesticated barley</name>
    <dbReference type="NCBI Taxonomy" id="112509"/>
    <lineage>
        <taxon>Eukaryota</taxon>
        <taxon>Viridiplantae</taxon>
        <taxon>Streptophyta</taxon>
        <taxon>Embryophyta</taxon>
        <taxon>Tracheophyta</taxon>
        <taxon>Spermatophyta</taxon>
        <taxon>Magnoliopsida</taxon>
        <taxon>Liliopsida</taxon>
        <taxon>Poales</taxon>
        <taxon>Poaceae</taxon>
        <taxon>BOP clade</taxon>
        <taxon>Pooideae</taxon>
        <taxon>Triticodae</taxon>
        <taxon>Triticeae</taxon>
        <taxon>Hordeinae</taxon>
        <taxon>Hordeum</taxon>
    </lineage>
</organism>
<reference evidence="5" key="1">
    <citation type="journal article" date="2012" name="Nature">
        <title>A physical, genetic and functional sequence assembly of the barley genome.</title>
        <authorList>
            <consortium name="The International Barley Genome Sequencing Consortium"/>
            <person name="Mayer K.F."/>
            <person name="Waugh R."/>
            <person name="Brown J.W."/>
            <person name="Schulman A."/>
            <person name="Langridge P."/>
            <person name="Platzer M."/>
            <person name="Fincher G.B."/>
            <person name="Muehlbauer G.J."/>
            <person name="Sato K."/>
            <person name="Close T.J."/>
            <person name="Wise R.P."/>
            <person name="Stein N."/>
        </authorList>
    </citation>
    <scope>NUCLEOTIDE SEQUENCE [LARGE SCALE GENOMIC DNA]</scope>
    <source>
        <strain evidence="5">cv. Morex</strain>
    </source>
</reference>
<dbReference type="Pfam" id="PF00079">
    <property type="entry name" value="Serpin"/>
    <property type="match status" value="1"/>
</dbReference>
<dbReference type="AlphaFoldDB" id="A0A8I7B6U7"/>
<dbReference type="GO" id="GO:0004867">
    <property type="term" value="F:serine-type endopeptidase inhibitor activity"/>
    <property type="evidence" value="ECO:0007669"/>
    <property type="project" value="InterPro"/>
</dbReference>
<dbReference type="InterPro" id="IPR036186">
    <property type="entry name" value="Serpin_sf"/>
</dbReference>
<dbReference type="PANTHER" id="PTHR11461">
    <property type="entry name" value="SERINE PROTEASE INHIBITOR, SERPIN"/>
    <property type="match status" value="1"/>
</dbReference>
<dbReference type="Gene3D" id="2.30.39.10">
    <property type="entry name" value="Alpha-1-antitrypsin, domain 1"/>
    <property type="match status" value="1"/>
</dbReference>
<dbReference type="KEGG" id="hvg:123447788"/>
<dbReference type="SUPFAM" id="SSF56574">
    <property type="entry name" value="Serpins"/>
    <property type="match status" value="1"/>
</dbReference>
<dbReference type="RefSeq" id="XP_044980396.1">
    <property type="nucleotide sequence ID" value="XM_045124461.1"/>
</dbReference>
<sequence>MATTLATDVRLSIAHQTRFALRLASAISSNPERAAGNVAFSPLSLHVALSLITAGAGGATRDQLVAILGDGGAGDAKELNALAEQVVQFVLANESSTGGPRIAFANGIFVDASLSLKPSFEELAVCQYKAKTQSVDFQHKTLEAVGQVNSWVEQVTTGLIKQILPPGSVDNTTKLVLGNALYFKGAWDQKFDESNTKCDSFHLLDGSSIQTQFMSSTKKQYISSSDNLKVLKLPYAKGHDKRQFSMYILLPGAQDGLWSLAKRLSTEPEFIENHIPKQTVEVGRFQLPKFKISYQFEASSLLRALGLQLPFSEEADLSEMVDSSQGLEISHVFHKSFVEVNEEGTEAGAATVAMGVAMSMPLKVDLVDFVANHPFLFLIREDIAGVVVFVGHVTNPLISA</sequence>
<dbReference type="PANTHER" id="PTHR11461:SF211">
    <property type="entry name" value="GH10112P-RELATED"/>
    <property type="match status" value="1"/>
</dbReference>
<proteinExistence type="inferred from homology"/>
<dbReference type="Proteomes" id="UP000011116">
    <property type="component" value="Chromosome 4H"/>
</dbReference>
<dbReference type="Gene3D" id="3.30.497.10">
    <property type="entry name" value="Antithrombin, subunit I, domain 2"/>
    <property type="match status" value="1"/>
</dbReference>
<reference evidence="4" key="2">
    <citation type="submission" date="2020-10" db="EMBL/GenBank/DDBJ databases">
        <authorList>
            <person name="Scholz U."/>
            <person name="Mascher M."/>
            <person name="Fiebig A."/>
        </authorList>
    </citation>
    <scope>NUCLEOTIDE SEQUENCE [LARGE SCALE GENOMIC DNA]</scope>
    <source>
        <strain evidence="4">cv. Morex</strain>
    </source>
</reference>
<dbReference type="InterPro" id="IPR000215">
    <property type="entry name" value="Serpin_fam"/>
</dbReference>
<dbReference type="OrthoDB" id="1063785at2759"/>
<dbReference type="InterPro" id="IPR023795">
    <property type="entry name" value="Serpin_CS"/>
</dbReference>
<dbReference type="Gramene" id="HORVU.MOREX.r2.4HG0286070.1">
    <property type="protein sequence ID" value="HORVU.MOREX.r2.4HG0286070.1"/>
    <property type="gene ID" value="HORVU.MOREX.r2.4HG0286070"/>
</dbReference>
<dbReference type="InterPro" id="IPR023796">
    <property type="entry name" value="Serpin_dom"/>
</dbReference>
<dbReference type="GeneID" id="123447788"/>
<keyword evidence="5" id="KW-1185">Reference proteome</keyword>
<dbReference type="InterPro" id="IPR042178">
    <property type="entry name" value="Serpin_sf_1"/>
</dbReference>
<dbReference type="Gramene" id="HORVU.MOREX.r3.4HG0342810.1">
    <property type="protein sequence ID" value="HORVU.MOREX.r3.4HG0342810.1"/>
    <property type="gene ID" value="HORVU.MOREX.r3.4HG0342810"/>
</dbReference>
<evidence type="ECO:0000256" key="1">
    <source>
        <dbReference type="ARBA" id="ARBA00009500"/>
    </source>
</evidence>
<dbReference type="GO" id="GO:0005615">
    <property type="term" value="C:extracellular space"/>
    <property type="evidence" value="ECO:0000318"/>
    <property type="project" value="GO_Central"/>
</dbReference>
<evidence type="ECO:0000256" key="2">
    <source>
        <dbReference type="RuleBase" id="RU000411"/>
    </source>
</evidence>
<name>A0A8I7B6U7_HORVV</name>
<evidence type="ECO:0000313" key="4">
    <source>
        <dbReference type="EnsemblPlants" id="HORVU.MOREX.r3.4HG0342810.1"/>
    </source>
</evidence>
<feature type="domain" description="Serpin" evidence="3">
    <location>
        <begin position="21"/>
        <end position="396"/>
    </location>
</feature>
<reference evidence="4" key="3">
    <citation type="submission" date="2022-01" db="UniProtKB">
        <authorList>
            <consortium name="EnsemblPlants"/>
        </authorList>
    </citation>
    <scope>IDENTIFICATION</scope>
    <source>
        <strain evidence="4">subsp. vulgare</strain>
    </source>
</reference>
<dbReference type="InterPro" id="IPR042185">
    <property type="entry name" value="Serpin_sf_2"/>
</dbReference>
<dbReference type="PROSITE" id="PS00284">
    <property type="entry name" value="SERPIN"/>
    <property type="match status" value="1"/>
</dbReference>
<evidence type="ECO:0000259" key="3">
    <source>
        <dbReference type="SMART" id="SM00093"/>
    </source>
</evidence>
<evidence type="ECO:0000313" key="5">
    <source>
        <dbReference type="Proteomes" id="UP000011116"/>
    </source>
</evidence>
<accession>A0A8I7B6U7</accession>